<keyword evidence="1" id="KW-1133">Transmembrane helix</keyword>
<gene>
    <name evidence="2" type="ORF">HUW51_21770</name>
</gene>
<name>A0A7G7GDI2_9BACT</name>
<protein>
    <submittedName>
        <fullName evidence="2">Uncharacterized protein</fullName>
    </submittedName>
</protein>
<evidence type="ECO:0000256" key="1">
    <source>
        <dbReference type="SAM" id="Phobius"/>
    </source>
</evidence>
<sequence>MEANTNLSLAPKPVRVDGIVKEIVAWILVIGLFSTTLTYLYIWPYVVLSTWQIAALWVTGILFTFIPFIQKYFWALNLRYEQDLLIRVAFIVPTFISVLLLINHFVPLSVYHESHRITGTYEIIIRKKRADVSYVGLYLENNAYAGVEKIRTMHPRHVPTHPQQITYTFKMGIIGIKTVEKFLCGIKGIVPILILKSLPTYYRHNWSNIE</sequence>
<reference evidence="2 3" key="1">
    <citation type="journal article" date="2018" name="Int. J. Syst. Evol. Microbiol.">
        <title>Adhaeribacter swui sp. nov., isolated from wet mud.</title>
        <authorList>
            <person name="Kim D.U."/>
            <person name="Kim K.W."/>
            <person name="Kang M.S."/>
            <person name="Kim J.Y."/>
            <person name="Jang J.H."/>
            <person name="Kim M.K."/>
        </authorList>
    </citation>
    <scope>NUCLEOTIDE SEQUENCE [LARGE SCALE GENOMIC DNA]</scope>
    <source>
        <strain evidence="2 3">KCTC 52873</strain>
    </source>
</reference>
<evidence type="ECO:0000313" key="2">
    <source>
        <dbReference type="EMBL" id="QNF35216.1"/>
    </source>
</evidence>
<dbReference type="EMBL" id="CP055156">
    <property type="protein sequence ID" value="QNF35216.1"/>
    <property type="molecule type" value="Genomic_DNA"/>
</dbReference>
<keyword evidence="1" id="KW-0472">Membrane</keyword>
<feature type="transmembrane region" description="Helical" evidence="1">
    <location>
        <begin position="85"/>
        <end position="106"/>
    </location>
</feature>
<feature type="transmembrane region" description="Helical" evidence="1">
    <location>
        <begin position="54"/>
        <end position="73"/>
    </location>
</feature>
<accession>A0A7G7GDI2</accession>
<dbReference type="Proteomes" id="UP000515237">
    <property type="component" value="Chromosome"/>
</dbReference>
<evidence type="ECO:0000313" key="3">
    <source>
        <dbReference type="Proteomes" id="UP000515237"/>
    </source>
</evidence>
<proteinExistence type="predicted"/>
<feature type="transmembrane region" description="Helical" evidence="1">
    <location>
        <begin position="23"/>
        <end position="42"/>
    </location>
</feature>
<organism evidence="2 3">
    <name type="scientific">Adhaeribacter swui</name>
    <dbReference type="NCBI Taxonomy" id="2086471"/>
    <lineage>
        <taxon>Bacteria</taxon>
        <taxon>Pseudomonadati</taxon>
        <taxon>Bacteroidota</taxon>
        <taxon>Cytophagia</taxon>
        <taxon>Cytophagales</taxon>
        <taxon>Hymenobacteraceae</taxon>
        <taxon>Adhaeribacter</taxon>
    </lineage>
</organism>
<dbReference type="RefSeq" id="WP_185271707.1">
    <property type="nucleotide sequence ID" value="NZ_CP055156.1"/>
</dbReference>
<keyword evidence="1" id="KW-0812">Transmembrane</keyword>
<dbReference type="KEGG" id="aswu:HUW51_21770"/>
<keyword evidence="3" id="KW-1185">Reference proteome</keyword>
<dbReference type="AlphaFoldDB" id="A0A7G7GDI2"/>